<dbReference type="STRING" id="49390.A0A068TRP4"/>
<accession>A0A068TRP4</accession>
<dbReference type="Gramene" id="CDO98033">
    <property type="protein sequence ID" value="CDO98033"/>
    <property type="gene ID" value="GSCOC_T00022005001"/>
</dbReference>
<name>A0A068TRP4_COFCA</name>
<evidence type="ECO:0000313" key="2">
    <source>
        <dbReference type="EMBL" id="CDO98033.1"/>
    </source>
</evidence>
<gene>
    <name evidence="2" type="ORF">GSCOC_T00022005001</name>
</gene>
<organism evidence="2 3">
    <name type="scientific">Coffea canephora</name>
    <name type="common">Robusta coffee</name>
    <dbReference type="NCBI Taxonomy" id="49390"/>
    <lineage>
        <taxon>Eukaryota</taxon>
        <taxon>Viridiplantae</taxon>
        <taxon>Streptophyta</taxon>
        <taxon>Embryophyta</taxon>
        <taxon>Tracheophyta</taxon>
        <taxon>Spermatophyta</taxon>
        <taxon>Magnoliopsida</taxon>
        <taxon>eudicotyledons</taxon>
        <taxon>Gunneridae</taxon>
        <taxon>Pentapetalae</taxon>
        <taxon>asterids</taxon>
        <taxon>lamiids</taxon>
        <taxon>Gentianales</taxon>
        <taxon>Rubiaceae</taxon>
        <taxon>Ixoroideae</taxon>
        <taxon>Gardenieae complex</taxon>
        <taxon>Bertiereae - Coffeeae clade</taxon>
        <taxon>Coffeeae</taxon>
        <taxon>Coffea</taxon>
    </lineage>
</organism>
<evidence type="ECO:0000256" key="1">
    <source>
        <dbReference type="SAM" id="MobiDB-lite"/>
    </source>
</evidence>
<proteinExistence type="predicted"/>
<dbReference type="OrthoDB" id="773986at2759"/>
<evidence type="ECO:0000313" key="3">
    <source>
        <dbReference type="Proteomes" id="UP000295252"/>
    </source>
</evidence>
<dbReference type="AlphaFoldDB" id="A0A068TRP4"/>
<dbReference type="EMBL" id="HG739086">
    <property type="protein sequence ID" value="CDO98033.1"/>
    <property type="molecule type" value="Genomic_DNA"/>
</dbReference>
<keyword evidence="3" id="KW-1185">Reference proteome</keyword>
<feature type="region of interest" description="Disordered" evidence="1">
    <location>
        <begin position="50"/>
        <end position="102"/>
    </location>
</feature>
<dbReference type="PANTHER" id="PTHR36713">
    <property type="entry name" value="OS09G0344700 PROTEIN"/>
    <property type="match status" value="1"/>
</dbReference>
<sequence>MEATKEVGGLLGKIMPPRLEDAGLEDCALPPESIKEAFLKAATAVRSIVSASSDDEGAEGRCVNDPWPKVEGSSDELVGISSGVDDAPGGCQTEKGGGLPDVAGDEVSVQDAEEKVDEVVVGGPALPEGGGACIDGLRGLEIGGKSRGKTGKKLRDGEADNVDDDSEEEKLILAEGYV</sequence>
<feature type="compositionally biased region" description="Acidic residues" evidence="1">
    <location>
        <begin position="159"/>
        <end position="168"/>
    </location>
</feature>
<dbReference type="FunCoup" id="A0A068TRP4">
    <property type="interactions" value="373"/>
</dbReference>
<protein>
    <submittedName>
        <fullName evidence="2">Uncharacterized protein</fullName>
    </submittedName>
</protein>
<dbReference type="PhylomeDB" id="A0A068TRP4"/>
<dbReference type="OMA" id="QCVKTPS"/>
<dbReference type="Proteomes" id="UP000295252">
    <property type="component" value="Chromosome VI"/>
</dbReference>
<reference evidence="3" key="1">
    <citation type="journal article" date="2014" name="Science">
        <title>The coffee genome provides insight into the convergent evolution of caffeine biosynthesis.</title>
        <authorList>
            <person name="Denoeud F."/>
            <person name="Carretero-Paulet L."/>
            <person name="Dereeper A."/>
            <person name="Droc G."/>
            <person name="Guyot R."/>
            <person name="Pietrella M."/>
            <person name="Zheng C."/>
            <person name="Alberti A."/>
            <person name="Anthony F."/>
            <person name="Aprea G."/>
            <person name="Aury J.M."/>
            <person name="Bento P."/>
            <person name="Bernard M."/>
            <person name="Bocs S."/>
            <person name="Campa C."/>
            <person name="Cenci A."/>
            <person name="Combes M.C."/>
            <person name="Crouzillat D."/>
            <person name="Da Silva C."/>
            <person name="Daddiego L."/>
            <person name="De Bellis F."/>
            <person name="Dussert S."/>
            <person name="Garsmeur O."/>
            <person name="Gayraud T."/>
            <person name="Guignon V."/>
            <person name="Jahn K."/>
            <person name="Jamilloux V."/>
            <person name="Joet T."/>
            <person name="Labadie K."/>
            <person name="Lan T."/>
            <person name="Leclercq J."/>
            <person name="Lepelley M."/>
            <person name="Leroy T."/>
            <person name="Li L.T."/>
            <person name="Librado P."/>
            <person name="Lopez L."/>
            <person name="Munoz A."/>
            <person name="Noel B."/>
            <person name="Pallavicini A."/>
            <person name="Perrotta G."/>
            <person name="Poncet V."/>
            <person name="Pot D."/>
            <person name="Priyono X."/>
            <person name="Rigoreau M."/>
            <person name="Rouard M."/>
            <person name="Rozas J."/>
            <person name="Tranchant-Dubreuil C."/>
            <person name="VanBuren R."/>
            <person name="Zhang Q."/>
            <person name="Andrade A.C."/>
            <person name="Argout X."/>
            <person name="Bertrand B."/>
            <person name="de Kochko A."/>
            <person name="Graziosi G."/>
            <person name="Henry R.J."/>
            <person name="Jayarama X."/>
            <person name="Ming R."/>
            <person name="Nagai C."/>
            <person name="Rounsley S."/>
            <person name="Sankoff D."/>
            <person name="Giuliano G."/>
            <person name="Albert V.A."/>
            <person name="Wincker P."/>
            <person name="Lashermes P."/>
        </authorList>
    </citation>
    <scope>NUCLEOTIDE SEQUENCE [LARGE SCALE GENOMIC DNA]</scope>
    <source>
        <strain evidence="3">cv. DH200-94</strain>
    </source>
</reference>
<dbReference type="PANTHER" id="PTHR36713:SF1">
    <property type="entry name" value="OS09G0344700 PROTEIN"/>
    <property type="match status" value="1"/>
</dbReference>
<feature type="region of interest" description="Disordered" evidence="1">
    <location>
        <begin position="142"/>
        <end position="178"/>
    </location>
</feature>
<dbReference type="InParanoid" id="A0A068TRP4"/>